<feature type="transmembrane region" description="Helical" evidence="6">
    <location>
        <begin position="439"/>
        <end position="459"/>
    </location>
</feature>
<evidence type="ECO:0000259" key="7">
    <source>
        <dbReference type="SMART" id="SM00849"/>
    </source>
</evidence>
<dbReference type="EMBL" id="SSOC01000001">
    <property type="protein sequence ID" value="THF67100.1"/>
    <property type="molecule type" value="Genomic_DNA"/>
</dbReference>
<evidence type="ECO:0000313" key="8">
    <source>
        <dbReference type="EMBL" id="THF67100.1"/>
    </source>
</evidence>
<feature type="transmembrane region" description="Helical" evidence="6">
    <location>
        <begin position="52"/>
        <end position="70"/>
    </location>
</feature>
<dbReference type="InterPro" id="IPR001279">
    <property type="entry name" value="Metallo-B-lactamas"/>
</dbReference>
<keyword evidence="4 6" id="KW-1133">Transmembrane helix</keyword>
<dbReference type="InterPro" id="IPR036866">
    <property type="entry name" value="RibonucZ/Hydroxyglut_hydro"/>
</dbReference>
<evidence type="ECO:0000256" key="6">
    <source>
        <dbReference type="SAM" id="Phobius"/>
    </source>
</evidence>
<dbReference type="SMART" id="SM00849">
    <property type="entry name" value="Lactamase_B"/>
    <property type="match status" value="1"/>
</dbReference>
<keyword evidence="2" id="KW-1003">Cell membrane</keyword>
<dbReference type="NCBIfam" id="TIGR00360">
    <property type="entry name" value="ComEC_N-term"/>
    <property type="match status" value="1"/>
</dbReference>
<dbReference type="Pfam" id="PF13567">
    <property type="entry name" value="DUF4131"/>
    <property type="match status" value="1"/>
</dbReference>
<organism evidence="8 9">
    <name type="scientific">Pseudothauera nasutitermitis</name>
    <dbReference type="NCBI Taxonomy" id="2565930"/>
    <lineage>
        <taxon>Bacteria</taxon>
        <taxon>Pseudomonadati</taxon>
        <taxon>Pseudomonadota</taxon>
        <taxon>Betaproteobacteria</taxon>
        <taxon>Rhodocyclales</taxon>
        <taxon>Zoogloeaceae</taxon>
        <taxon>Pseudothauera</taxon>
    </lineage>
</organism>
<dbReference type="SUPFAM" id="SSF56281">
    <property type="entry name" value="Metallo-hydrolase/oxidoreductase"/>
    <property type="match status" value="1"/>
</dbReference>
<feature type="transmembrane region" description="Helical" evidence="6">
    <location>
        <begin position="285"/>
        <end position="303"/>
    </location>
</feature>
<dbReference type="InterPro" id="IPR035681">
    <property type="entry name" value="ComA-like_MBL"/>
</dbReference>
<keyword evidence="5 6" id="KW-0472">Membrane</keyword>
<reference evidence="8 9" key="1">
    <citation type="submission" date="2019-04" db="EMBL/GenBank/DDBJ databases">
        <title>Azoarcus nasutitermitis sp. nov. isolated from termite nest.</title>
        <authorList>
            <person name="Lin S.-Y."/>
            <person name="Hameed A."/>
            <person name="Hsu Y.-H."/>
            <person name="Young C.-C."/>
        </authorList>
    </citation>
    <scope>NUCLEOTIDE SEQUENCE [LARGE SCALE GENOMIC DNA]</scope>
    <source>
        <strain evidence="8 9">CC-YHH838</strain>
    </source>
</reference>
<dbReference type="NCBIfam" id="TIGR00361">
    <property type="entry name" value="ComEC_Rec2"/>
    <property type="match status" value="1"/>
</dbReference>
<dbReference type="OrthoDB" id="9761531at2"/>
<feature type="transmembrane region" description="Helical" evidence="6">
    <location>
        <begin position="30"/>
        <end position="45"/>
    </location>
</feature>
<dbReference type="Pfam" id="PF03772">
    <property type="entry name" value="Competence"/>
    <property type="match status" value="1"/>
</dbReference>
<proteinExistence type="predicted"/>
<evidence type="ECO:0000256" key="3">
    <source>
        <dbReference type="ARBA" id="ARBA00022692"/>
    </source>
</evidence>
<feature type="domain" description="Metallo-beta-lactamase" evidence="7">
    <location>
        <begin position="526"/>
        <end position="718"/>
    </location>
</feature>
<sequence length="774" mass="82084">MRVAILSFALGVWLFQQLPALPPPRWLAGGALVAVGGFLLAWRLACRPGGRLVLCLAAALAGVLWAGWRAEWRLADVLPMQYEGVDVRLSGVVDGLPRRFERGVRFVLEVEKADAPVPRRVQLAWYAGRGEDAAPPLPRAGERWRFTVRLKRPHGSVNPHGFDYEAWLLARGLRATGYVRAAGDNRLLGADAGGVSAAIHRSRAAIGERFARVLGDAPQTGIVTALVTGEQHAIPSGQWEVFRRTGVTHLMVISGGHVSLVALLVGGLAALLWRHLPGLPLRVPTRRVAALAGLLAATGYALLAGMEVPVQRALIMLAVVVLALLRGREAAAGRVLALALLAVLLVDPWAVLAPGFWLSFLAVGIILLVLGGRLSTGPAWWAATRVQLAITLGLIPALLLLFQSFSLLSPLANALAIPLVSFVITPLALAAALVPVDALLHAAGWLAGMLLRGLEWLAVSPLGVWQQAAPPGWLVALGAGAAGWLLLPRGTPGRFAASLALVPLLAWSPPRPPPGGFVATVLDVGQGQAIHVQTATHDLLADAGPSYGATDAGERVVVPYLQARGVRRLDMLLVSHGDADHAGGAGSVLDGPGADLLLASLAPGHALEARGHPALRACALGERWMWDGVRFEVLHPRPGQRARRENDNACVLRIEAEGGTLLIPGDIERGAESELLARADGHLAGDVVVAPHHGSRTSSTPALVAAVGAREVIYSVGYRNPYRHPHAEVWARWAAAGTRGWRTDAQGAIEVRVDAAGVRLEAERERRARYWHGR</sequence>
<dbReference type="Proteomes" id="UP000308430">
    <property type="component" value="Unassembled WGS sequence"/>
</dbReference>
<feature type="transmembrane region" description="Helical" evidence="6">
    <location>
        <begin position="386"/>
        <end position="405"/>
    </location>
</feature>
<dbReference type="PANTHER" id="PTHR30619">
    <property type="entry name" value="DNA INTERNALIZATION/COMPETENCE PROTEIN COMEC/REC2"/>
    <property type="match status" value="1"/>
</dbReference>
<comment type="caution">
    <text evidence="8">The sequence shown here is derived from an EMBL/GenBank/DDBJ whole genome shotgun (WGS) entry which is preliminary data.</text>
</comment>
<dbReference type="CDD" id="cd07731">
    <property type="entry name" value="ComA-like_MBL-fold"/>
    <property type="match status" value="1"/>
</dbReference>
<dbReference type="GO" id="GO:0005886">
    <property type="term" value="C:plasma membrane"/>
    <property type="evidence" value="ECO:0007669"/>
    <property type="project" value="UniProtKB-SubCell"/>
</dbReference>
<feature type="transmembrane region" description="Helical" evidence="6">
    <location>
        <begin position="332"/>
        <end position="350"/>
    </location>
</feature>
<dbReference type="InterPro" id="IPR004477">
    <property type="entry name" value="ComEC_N"/>
</dbReference>
<evidence type="ECO:0000256" key="5">
    <source>
        <dbReference type="ARBA" id="ARBA00023136"/>
    </source>
</evidence>
<evidence type="ECO:0000256" key="1">
    <source>
        <dbReference type="ARBA" id="ARBA00004651"/>
    </source>
</evidence>
<dbReference type="InterPro" id="IPR052159">
    <property type="entry name" value="Competence_DNA_uptake"/>
</dbReference>
<keyword evidence="9" id="KW-1185">Reference proteome</keyword>
<dbReference type="Pfam" id="PF00753">
    <property type="entry name" value="Lactamase_B"/>
    <property type="match status" value="1"/>
</dbReference>
<dbReference type="InterPro" id="IPR004797">
    <property type="entry name" value="Competence_ComEC/Rec2"/>
</dbReference>
<dbReference type="GO" id="GO:0030420">
    <property type="term" value="P:establishment of competence for transformation"/>
    <property type="evidence" value="ECO:0007669"/>
    <property type="project" value="InterPro"/>
</dbReference>
<evidence type="ECO:0000256" key="4">
    <source>
        <dbReference type="ARBA" id="ARBA00022989"/>
    </source>
</evidence>
<dbReference type="Gene3D" id="3.60.15.10">
    <property type="entry name" value="Ribonuclease Z/Hydroxyacylglutathione hydrolase-like"/>
    <property type="match status" value="1"/>
</dbReference>
<feature type="transmembrane region" description="Helical" evidence="6">
    <location>
        <begin position="250"/>
        <end position="273"/>
    </location>
</feature>
<gene>
    <name evidence="8" type="ORF">E6C76_01555</name>
</gene>
<keyword evidence="3 6" id="KW-0812">Transmembrane</keyword>
<comment type="subcellular location">
    <subcellularLocation>
        <location evidence="1">Cell membrane</location>
        <topology evidence="1">Multi-pass membrane protein</topology>
    </subcellularLocation>
</comment>
<evidence type="ECO:0000313" key="9">
    <source>
        <dbReference type="Proteomes" id="UP000308430"/>
    </source>
</evidence>
<protein>
    <submittedName>
        <fullName evidence="8">DNA internalization-related competence protein ComEC/Rec2</fullName>
    </submittedName>
</protein>
<dbReference type="AlphaFoldDB" id="A0A4S4B369"/>
<feature type="transmembrane region" description="Helical" evidence="6">
    <location>
        <begin position="411"/>
        <end position="432"/>
    </location>
</feature>
<accession>A0A4S4B369</accession>
<dbReference type="PANTHER" id="PTHR30619:SF1">
    <property type="entry name" value="RECOMBINATION PROTEIN 2"/>
    <property type="match status" value="1"/>
</dbReference>
<name>A0A4S4B369_9RHOO</name>
<evidence type="ECO:0000256" key="2">
    <source>
        <dbReference type="ARBA" id="ARBA00022475"/>
    </source>
</evidence>
<feature type="transmembrane region" description="Helical" evidence="6">
    <location>
        <begin position="356"/>
        <end position="374"/>
    </location>
</feature>
<dbReference type="RefSeq" id="WP_136346509.1">
    <property type="nucleotide sequence ID" value="NZ_SSOC01000001.1"/>
</dbReference>
<dbReference type="InterPro" id="IPR025405">
    <property type="entry name" value="DUF4131"/>
</dbReference>